<dbReference type="EMBL" id="MU273905">
    <property type="protein sequence ID" value="KAI0027437.1"/>
    <property type="molecule type" value="Genomic_DNA"/>
</dbReference>
<protein>
    <submittedName>
        <fullName evidence="1">Uncharacterized protein</fullName>
    </submittedName>
</protein>
<accession>A0ACB8Q6X7</accession>
<gene>
    <name evidence="1" type="ORF">K488DRAFT_74543</name>
</gene>
<reference evidence="1" key="1">
    <citation type="submission" date="2021-02" db="EMBL/GenBank/DDBJ databases">
        <authorList>
            <consortium name="DOE Joint Genome Institute"/>
            <person name="Ahrendt S."/>
            <person name="Looney B.P."/>
            <person name="Miyauchi S."/>
            <person name="Morin E."/>
            <person name="Drula E."/>
            <person name="Courty P.E."/>
            <person name="Chicoki N."/>
            <person name="Fauchery L."/>
            <person name="Kohler A."/>
            <person name="Kuo A."/>
            <person name="Labutti K."/>
            <person name="Pangilinan J."/>
            <person name="Lipzen A."/>
            <person name="Riley R."/>
            <person name="Andreopoulos W."/>
            <person name="He G."/>
            <person name="Johnson J."/>
            <person name="Barry K.W."/>
            <person name="Grigoriev I.V."/>
            <person name="Nagy L."/>
            <person name="Hibbett D."/>
            <person name="Henrissat B."/>
            <person name="Matheny P.B."/>
            <person name="Labbe J."/>
            <person name="Martin F."/>
        </authorList>
    </citation>
    <scope>NUCLEOTIDE SEQUENCE</scope>
    <source>
        <strain evidence="1">EC-137</strain>
    </source>
</reference>
<dbReference type="Proteomes" id="UP000814128">
    <property type="component" value="Unassembled WGS sequence"/>
</dbReference>
<comment type="caution">
    <text evidence="1">The sequence shown here is derived from an EMBL/GenBank/DDBJ whole genome shotgun (WGS) entry which is preliminary data.</text>
</comment>
<name>A0ACB8Q6X7_9AGAM</name>
<organism evidence="1 2">
    <name type="scientific">Vararia minispora EC-137</name>
    <dbReference type="NCBI Taxonomy" id="1314806"/>
    <lineage>
        <taxon>Eukaryota</taxon>
        <taxon>Fungi</taxon>
        <taxon>Dikarya</taxon>
        <taxon>Basidiomycota</taxon>
        <taxon>Agaricomycotina</taxon>
        <taxon>Agaricomycetes</taxon>
        <taxon>Russulales</taxon>
        <taxon>Lachnocladiaceae</taxon>
        <taxon>Vararia</taxon>
    </lineage>
</organism>
<sequence length="676" mass="74695">MIATSRSFCCASEVKGRWSLRTWLLGFPRRPRYKPSPPHHHCEHLQVDEIATEQRLRWDDTTNCVLGLCHEHSGVRGRRIGTYEDVEVLVEEVKRKAVHHVSERKLLETILGRVAAAEALQGIRIVCYATDGASTRGKALNEMTTKRRLGPESPIYPYLEDLEYLDLWVGDDDLTVDKDYKHVASKRVCNCMLRAEGMNIFGTLVMSEVFCSHLRDEAAPLDLKEATLNALFNVADKQDVDLAYRLAFLLWDLRCLPLTSGRDASYIEQRKNVYFCVAKAQVDNPGSNWFLISTGTNGLESIFGVVRTMVGNDANIDVLQLAQRLSHSVEVTNIIAEHPEWDRDPRHLHVTALGPDMKPVDDVDHINAASWRSDACIDCVHLCTCWLKGWFAAEDASPLVQRALALLPSDATILVPFGGTRLLFTTRADVELADDAEEALDDVVGSVASAAGDADLGTGADGEDPDFYYDAARDFEDRLQAEVTGSSASRFSHTIEVGDITMNKLRALAIAFRFSSSPNSMDRLRRVQGEARYMSHGNDSDTLASLQSAHSSAALCINHPIATLLECEGSLFMAITEVIHLKVHSRRADTVSISLLGKPRAVQVTYQLLCLIPVPEDTNSLNPWWQAAGLLSGLARTTPGPLILPIDPELIAASDGGHAFVFLPDQLLSLVMTLNE</sequence>
<evidence type="ECO:0000313" key="2">
    <source>
        <dbReference type="Proteomes" id="UP000814128"/>
    </source>
</evidence>
<keyword evidence="2" id="KW-1185">Reference proteome</keyword>
<reference evidence="1" key="2">
    <citation type="journal article" date="2022" name="New Phytol.">
        <title>Evolutionary transition to the ectomycorrhizal habit in the genomes of a hyperdiverse lineage of mushroom-forming fungi.</title>
        <authorList>
            <person name="Looney B."/>
            <person name="Miyauchi S."/>
            <person name="Morin E."/>
            <person name="Drula E."/>
            <person name="Courty P.E."/>
            <person name="Kohler A."/>
            <person name="Kuo A."/>
            <person name="LaButti K."/>
            <person name="Pangilinan J."/>
            <person name="Lipzen A."/>
            <person name="Riley R."/>
            <person name="Andreopoulos W."/>
            <person name="He G."/>
            <person name="Johnson J."/>
            <person name="Nolan M."/>
            <person name="Tritt A."/>
            <person name="Barry K.W."/>
            <person name="Grigoriev I.V."/>
            <person name="Nagy L.G."/>
            <person name="Hibbett D."/>
            <person name="Henrissat B."/>
            <person name="Matheny P.B."/>
            <person name="Labbe J."/>
            <person name="Martin F.M."/>
        </authorList>
    </citation>
    <scope>NUCLEOTIDE SEQUENCE</scope>
    <source>
        <strain evidence="1">EC-137</strain>
    </source>
</reference>
<evidence type="ECO:0000313" key="1">
    <source>
        <dbReference type="EMBL" id="KAI0027437.1"/>
    </source>
</evidence>
<proteinExistence type="predicted"/>